<dbReference type="PANTHER" id="PTHR39328">
    <property type="entry name" value="BLL2871 PROTEIN"/>
    <property type="match status" value="1"/>
</dbReference>
<dbReference type="RefSeq" id="WP_105863798.1">
    <property type="nucleotide sequence ID" value="NZ_PUEJ01000007.1"/>
</dbReference>
<dbReference type="SUPFAM" id="SSF56235">
    <property type="entry name" value="N-terminal nucleophile aminohydrolases (Ntn hydrolases)"/>
    <property type="match status" value="1"/>
</dbReference>
<dbReference type="OrthoDB" id="9790012at2"/>
<dbReference type="InterPro" id="IPR029055">
    <property type="entry name" value="Ntn_hydrolases_N"/>
</dbReference>
<protein>
    <submittedName>
        <fullName evidence="1">DUF1028 domain-containing protein</fullName>
    </submittedName>
</protein>
<dbReference type="Proteomes" id="UP000237682">
    <property type="component" value="Unassembled WGS sequence"/>
</dbReference>
<keyword evidence="2" id="KW-1185">Reference proteome</keyword>
<evidence type="ECO:0000313" key="1">
    <source>
        <dbReference type="EMBL" id="PRH85802.1"/>
    </source>
</evidence>
<dbReference type="InterPro" id="IPR010430">
    <property type="entry name" value="DUF1028"/>
</dbReference>
<sequence>MTFSISARCARTGMFGIAVSSSSPCVAARCAHARAGVGVVATQNITDPRLGPKGLDLMAGGLSAPEALERLKAEAPHLEFRQLALVDSEGRTASFSGSRTLGTHRVVEGAGVVAAGNLLSSPEVPVAMVAAFEAAAAQSLGDRLIGAMRAAVKAGGEEGPVHSIGMLLVRDVAWPVADLRVDWSEGDPIEDLDRLWQRWKGEMEAYVSRALDPSKAPSYGVPGDL</sequence>
<organism evidence="1 2">
    <name type="scientific">Labrys okinawensis</name>
    <dbReference type="NCBI Taxonomy" id="346911"/>
    <lineage>
        <taxon>Bacteria</taxon>
        <taxon>Pseudomonadati</taxon>
        <taxon>Pseudomonadota</taxon>
        <taxon>Alphaproteobacteria</taxon>
        <taxon>Hyphomicrobiales</taxon>
        <taxon>Xanthobacteraceae</taxon>
        <taxon>Labrys</taxon>
    </lineage>
</organism>
<dbReference type="EMBL" id="PUEJ01000007">
    <property type="protein sequence ID" value="PRH85802.1"/>
    <property type="molecule type" value="Genomic_DNA"/>
</dbReference>
<dbReference type="Pfam" id="PF06267">
    <property type="entry name" value="DUF1028"/>
    <property type="match status" value="1"/>
</dbReference>
<dbReference type="AlphaFoldDB" id="A0A2S9Q8W9"/>
<proteinExistence type="predicted"/>
<evidence type="ECO:0000313" key="2">
    <source>
        <dbReference type="Proteomes" id="UP000237682"/>
    </source>
</evidence>
<comment type="caution">
    <text evidence="1">The sequence shown here is derived from an EMBL/GenBank/DDBJ whole genome shotgun (WGS) entry which is preliminary data.</text>
</comment>
<dbReference type="Gene3D" id="3.60.20.10">
    <property type="entry name" value="Glutamine Phosphoribosylpyrophosphate, subunit 1, domain 1"/>
    <property type="match status" value="1"/>
</dbReference>
<reference evidence="1 2" key="1">
    <citation type="submission" date="2018-02" db="EMBL/GenBank/DDBJ databases">
        <title>Whole genome sequencing of endophytic bacterium.</title>
        <authorList>
            <person name="Eedara R."/>
            <person name="Podile A.R."/>
        </authorList>
    </citation>
    <scope>NUCLEOTIDE SEQUENCE [LARGE SCALE GENOMIC DNA]</scope>
    <source>
        <strain evidence="1 2">RP1T</strain>
    </source>
</reference>
<gene>
    <name evidence="1" type="ORF">C5L14_19820</name>
</gene>
<dbReference type="PANTHER" id="PTHR39328:SF1">
    <property type="entry name" value="BLL2871 PROTEIN"/>
    <property type="match status" value="1"/>
</dbReference>
<accession>A0A2S9Q8W9</accession>
<name>A0A2S9Q8W9_9HYPH</name>